<keyword evidence="4" id="KW-1185">Reference proteome</keyword>
<dbReference type="AlphaFoldDB" id="A0A346Y3M4"/>
<sequence>MIEPTAPDYAEYLQRIFTAAQDVASHPRPDSPHAGAPAEVADAAEAAIEAMREDLVGLSHDIHAHPELCYEEHYSAAAVEAFVADRGHVVTRPAWGLDTALLAEAGAADGPTVAILAEYDALPDIGHGCGHNVICATAVGAFLGAAAVVERTGGRVQLIGTPAEEGGGGKEKIARAGGFDDVDAAVMLHPFFADIADHPFIGVRTVQVVYTGMAAHASALPFMGRNALDAAVQAYTGMGQLRQHMLPTDRVHGIFTDGGQKPNIVPQRAALEFYLRSAEPSTLEELSKRAEAIFEGAAQQTGCGVEIIWDVTPVYLPTRLNGPLTERYAVAAAKRGRPVIPRGLLPESMTGSTDLGNLSVRVPSIHPLLGIAPFGTPLHTSDFAAAAITEEADNGVIDGAVAMAQATLDFLADADLRAAAARDFELGGGLLDVEAMYP</sequence>
<dbReference type="InterPro" id="IPR036264">
    <property type="entry name" value="Bact_exopeptidase_dim_dom"/>
</dbReference>
<dbReference type="CDD" id="cd05672">
    <property type="entry name" value="M20_ACY1L2-like"/>
    <property type="match status" value="1"/>
</dbReference>
<accession>A0A346Y3M4</accession>
<dbReference type="GO" id="GO:0046657">
    <property type="term" value="P:folic acid catabolic process"/>
    <property type="evidence" value="ECO:0007669"/>
    <property type="project" value="TreeGrafter"/>
</dbReference>
<dbReference type="Gene3D" id="3.30.70.360">
    <property type="match status" value="1"/>
</dbReference>
<dbReference type="InterPro" id="IPR002933">
    <property type="entry name" value="Peptidase_M20"/>
</dbReference>
<dbReference type="RefSeq" id="WP_216826211.1">
    <property type="nucleotide sequence ID" value="NZ_CP031165.1"/>
</dbReference>
<evidence type="ECO:0000256" key="1">
    <source>
        <dbReference type="PIRNR" id="PIRNR037226"/>
    </source>
</evidence>
<dbReference type="EMBL" id="CP031165">
    <property type="protein sequence ID" value="AXV09071.1"/>
    <property type="molecule type" value="Genomic_DNA"/>
</dbReference>
<dbReference type="InterPro" id="IPR052030">
    <property type="entry name" value="Peptidase_M20/M20A_hydrolases"/>
</dbReference>
<reference evidence="3 4" key="1">
    <citation type="submission" date="2018-09" db="EMBL/GenBank/DDBJ databases">
        <title>Complete genome sequence of Euzebya sp. DY32-46 isolated from seawater of Pacific Ocean.</title>
        <authorList>
            <person name="Xu L."/>
            <person name="Wu Y.-H."/>
            <person name="Xu X.-W."/>
        </authorList>
    </citation>
    <scope>NUCLEOTIDE SEQUENCE [LARGE SCALE GENOMIC DNA]</scope>
    <source>
        <strain evidence="3 4">DY32-46</strain>
    </source>
</reference>
<dbReference type="GO" id="GO:0005737">
    <property type="term" value="C:cytoplasm"/>
    <property type="evidence" value="ECO:0007669"/>
    <property type="project" value="TreeGrafter"/>
</dbReference>
<dbReference type="NCBIfam" id="TIGR01891">
    <property type="entry name" value="amidohydrolases"/>
    <property type="match status" value="1"/>
</dbReference>
<feature type="domain" description="Peptidase M20 dimerisation" evidence="2">
    <location>
        <begin position="202"/>
        <end position="298"/>
    </location>
</feature>
<dbReference type="SUPFAM" id="SSF53187">
    <property type="entry name" value="Zn-dependent exopeptidases"/>
    <property type="match status" value="1"/>
</dbReference>
<comment type="similarity">
    <text evidence="1">Belongs to the peptidase M20A family.</text>
</comment>
<evidence type="ECO:0000313" key="4">
    <source>
        <dbReference type="Proteomes" id="UP000264006"/>
    </source>
</evidence>
<dbReference type="GO" id="GO:0016805">
    <property type="term" value="F:dipeptidase activity"/>
    <property type="evidence" value="ECO:0007669"/>
    <property type="project" value="InterPro"/>
</dbReference>
<dbReference type="PANTHER" id="PTHR30575:SF0">
    <property type="entry name" value="XAA-ARG DIPEPTIDASE"/>
    <property type="match status" value="1"/>
</dbReference>
<dbReference type="PANTHER" id="PTHR30575">
    <property type="entry name" value="PEPTIDASE M20"/>
    <property type="match status" value="1"/>
</dbReference>
<dbReference type="Pfam" id="PF01546">
    <property type="entry name" value="Peptidase_M20"/>
    <property type="match status" value="1"/>
</dbReference>
<dbReference type="Gene3D" id="3.40.630.10">
    <property type="entry name" value="Zn peptidases"/>
    <property type="match status" value="1"/>
</dbReference>
<dbReference type="InterPro" id="IPR017439">
    <property type="entry name" value="Amidohydrolase"/>
</dbReference>
<organism evidence="3 4">
    <name type="scientific">Euzebya pacifica</name>
    <dbReference type="NCBI Taxonomy" id="1608957"/>
    <lineage>
        <taxon>Bacteria</taxon>
        <taxon>Bacillati</taxon>
        <taxon>Actinomycetota</taxon>
        <taxon>Nitriliruptoria</taxon>
        <taxon>Euzebyales</taxon>
    </lineage>
</organism>
<dbReference type="Pfam" id="PF07687">
    <property type="entry name" value="M20_dimer"/>
    <property type="match status" value="1"/>
</dbReference>
<dbReference type="InterPro" id="IPR011650">
    <property type="entry name" value="Peptidase_M20_dimer"/>
</dbReference>
<evidence type="ECO:0000259" key="2">
    <source>
        <dbReference type="Pfam" id="PF07687"/>
    </source>
</evidence>
<name>A0A346Y3M4_9ACTN</name>
<dbReference type="FunFam" id="3.30.70.360:FF:000004">
    <property type="entry name" value="Peptidase M20 domain-containing protein 2"/>
    <property type="match status" value="1"/>
</dbReference>
<dbReference type="GO" id="GO:0071713">
    <property type="term" value="F:para-aminobenzoyl-glutamate hydrolase activity"/>
    <property type="evidence" value="ECO:0007669"/>
    <property type="project" value="TreeGrafter"/>
</dbReference>
<gene>
    <name evidence="3" type="ORF">DVS28_a4406</name>
</gene>
<dbReference type="Proteomes" id="UP000264006">
    <property type="component" value="Chromosome"/>
</dbReference>
<dbReference type="KEGG" id="euz:DVS28_a4406"/>
<dbReference type="SUPFAM" id="SSF55031">
    <property type="entry name" value="Bacterial exopeptidase dimerisation domain"/>
    <property type="match status" value="1"/>
</dbReference>
<dbReference type="PIRSF" id="PIRSF037226">
    <property type="entry name" value="Amidohydrolase_ACY1L2_prd"/>
    <property type="match status" value="1"/>
</dbReference>
<protein>
    <recommendedName>
        <fullName evidence="1">Peptidase M20 domain-containing protein 2</fullName>
    </recommendedName>
</protein>
<proteinExistence type="inferred from homology"/>
<dbReference type="InterPro" id="IPR017144">
    <property type="entry name" value="Xaa-Arg_dipeptidase"/>
</dbReference>
<evidence type="ECO:0000313" key="3">
    <source>
        <dbReference type="EMBL" id="AXV09071.1"/>
    </source>
</evidence>